<dbReference type="RefSeq" id="WP_042508841.1">
    <property type="nucleotide sequence ID" value="NZ_CP073633.1"/>
</dbReference>
<evidence type="ECO:0000313" key="3">
    <source>
        <dbReference type="Proteomes" id="UP000233769"/>
    </source>
</evidence>
<dbReference type="EMBL" id="LT962688">
    <property type="protein sequence ID" value="SOR27158.1"/>
    <property type="molecule type" value="Genomic_DNA"/>
</dbReference>
<dbReference type="EMBL" id="CP073633">
    <property type="protein sequence ID" value="WHQ72546.1"/>
    <property type="molecule type" value="Genomic_DNA"/>
</dbReference>
<name>A0A2N9AIG1_METEX</name>
<dbReference type="Proteomes" id="UP001223720">
    <property type="component" value="Chromosome"/>
</dbReference>
<gene>
    <name evidence="2" type="ORF">KEC54_13825</name>
    <name evidence="1" type="ORF">TK0001_0556</name>
</gene>
<organism evidence="1 3">
    <name type="scientific">Methylorubrum extorquens</name>
    <name type="common">Methylobacterium dichloromethanicum</name>
    <name type="synonym">Methylobacterium extorquens</name>
    <dbReference type="NCBI Taxonomy" id="408"/>
    <lineage>
        <taxon>Bacteria</taxon>
        <taxon>Pseudomonadati</taxon>
        <taxon>Pseudomonadota</taxon>
        <taxon>Alphaproteobacteria</taxon>
        <taxon>Hyphomicrobiales</taxon>
        <taxon>Methylobacteriaceae</taxon>
        <taxon>Methylorubrum</taxon>
    </lineage>
</organism>
<evidence type="ECO:0000313" key="2">
    <source>
        <dbReference type="EMBL" id="WHQ72546.1"/>
    </source>
</evidence>
<reference evidence="3" key="2">
    <citation type="submission" date="2017-10" db="EMBL/GenBank/DDBJ databases">
        <authorList>
            <person name="Regsiter A."/>
            <person name="William W."/>
        </authorList>
    </citation>
    <scope>NUCLEOTIDE SEQUENCE [LARGE SCALE GENOMIC DNA]</scope>
</reference>
<dbReference type="Proteomes" id="UP000233769">
    <property type="component" value="Chromosome tk0001"/>
</dbReference>
<accession>A0A2N9AIG1</accession>
<sequence length="74" mass="7926">MYVRIGANGGRRQIKEVTAVKADGGVSVWMKFDYGNVDDLYMRIDAETLSAIVKAALTGETTKVPADLAESSSS</sequence>
<dbReference type="AlphaFoldDB" id="A0A2N9AIG1"/>
<proteinExistence type="predicted"/>
<protein>
    <submittedName>
        <fullName evidence="1">Uncharacterized protein</fullName>
    </submittedName>
</protein>
<evidence type="ECO:0000313" key="1">
    <source>
        <dbReference type="EMBL" id="SOR27158.1"/>
    </source>
</evidence>
<reference evidence="1" key="1">
    <citation type="submission" date="2017-10" db="EMBL/GenBank/DDBJ databases">
        <authorList>
            <person name="Banno H."/>
            <person name="Chua N.-H."/>
        </authorList>
    </citation>
    <scope>NUCLEOTIDE SEQUENCE [LARGE SCALE GENOMIC DNA]</scope>
    <source>
        <strain evidence="1">TK 0001</strain>
    </source>
</reference>
<reference evidence="2" key="3">
    <citation type="journal article" date="2022" name="Biotechnol. Bioprocess Eng.">
        <title>Pan-genome Analysis Reveals Comparative Genomic Features of Central Metabolic Pathways in Methylorubrum extorquens.</title>
        <authorList>
            <person name="Lee G.M."/>
            <person name="Scott-Nevros Z.K."/>
            <person name="Lee S.-M."/>
            <person name="Kim D."/>
        </authorList>
    </citation>
    <scope>NUCLEOTIDE SEQUENCE</scope>
    <source>
        <strain evidence="2">ATCC 55366</strain>
    </source>
</reference>